<proteinExistence type="predicted"/>
<sequence>MSPLPTGIPKYAMRTQPFHHIEMLTRSAGAALLCSLWTVRLSSKQPELYSEILAWMILPTMFKMTRQPQVNKILTRAPLSEPGFQLQSAVSLWISALGIATFCVYQAENGLVGVFPLLTPLLLVAERYLGSELGGSTTSSLPYLAPFTNTVWGATVAASFLIITLADWEFQGYFLSAIPVAALLGVYVTLTHRQNTRFVPFLDLEAAIRPLALRVICLLVMVLGAETLAFGFPRRLEPRAILILGPLKASAWYFFTEITRHCSWRTVTTIRMFSVLSARNLSMLSSDTQAFLHILASLLTLGQVIYMLPGQAKSRSALWAFSFVSLIPYLTDTFRIAQSSNISSGQHPIEALIHSAQADFDRMLRKQSQNYTAAYNEYRRRYSIEPPPGFKAWYEFARLHQSPIIDEFDHLYEAVSPFWRLNGQDIRDIMDEIENMRRSHSELWFCTLSGQEAKTRCSHPERTFDRHIQSSLDHLFQGLGGFLPDVKFLINHLDEPRVLMPPQSLGKRFNLTNLSRRPVWDKLTKYCSSRDIQSAQTTHTTEKPILPFIVDPVLATDLCQHPEYSAMHGLITSPSSFYLFEGAVPILSTGSLSTMGDILYPSPAYNESEFKYTIDTHDVDWERKQNNLYWSGSTTGGFAVDEKWQHYHRQRFVQLAQNLEQHQYSYLREHDGMIGETKSSLFIPGRLFNVAFTRILQCERRYCRDQRAYFQLKSWADKDHALRSRLVFDLDGNGISGRYYKLLASKSVPLKQTLLREWHDERLRPWVHYVPVSLSMEELPEMVRYLTSTEAGQRRAREIAAQGRDWFSKAFRDADLTIYMYRLMLELARLQDPERLAVG</sequence>
<feature type="transmembrane region" description="Helical" evidence="1">
    <location>
        <begin position="141"/>
        <end position="166"/>
    </location>
</feature>
<keyword evidence="1" id="KW-0472">Membrane</keyword>
<dbReference type="Proteomes" id="UP000326799">
    <property type="component" value="Unassembled WGS sequence"/>
</dbReference>
<feature type="transmembrane region" description="Helical" evidence="1">
    <location>
        <begin position="113"/>
        <end position="129"/>
    </location>
</feature>
<reference evidence="3 4" key="1">
    <citation type="submission" date="2019-04" db="EMBL/GenBank/DDBJ databases">
        <title>Fungal friends and foes A comparative genomics study of 23 Aspergillus species from section Flavi.</title>
        <authorList>
            <consortium name="DOE Joint Genome Institute"/>
            <person name="Kjaerbolling I."/>
            <person name="Vesth T.C."/>
            <person name="Frisvad J.C."/>
            <person name="Nybo J.L."/>
            <person name="Theobald S."/>
            <person name="Kildgaard S."/>
            <person name="Petersen T.I."/>
            <person name="Kuo A."/>
            <person name="Sato A."/>
            <person name="Lyhne E.K."/>
            <person name="Kogle M.E."/>
            <person name="Wiebenga A."/>
            <person name="Kun R.S."/>
            <person name="Lubbers R.J."/>
            <person name="Makela M.R."/>
            <person name="Barry K."/>
            <person name="Chovatia M."/>
            <person name="Clum A."/>
            <person name="Daum C."/>
            <person name="Haridas S."/>
            <person name="He G."/>
            <person name="LaButti K."/>
            <person name="Lipzen A."/>
            <person name="Mondo S."/>
            <person name="Pangilinan J."/>
            <person name="Riley R."/>
            <person name="Salamov A."/>
            <person name="Simmons B.A."/>
            <person name="Magnuson J.K."/>
            <person name="Henrissat B."/>
            <person name="Mortensen U.H."/>
            <person name="Larsen T.O."/>
            <person name="De vries R.P."/>
            <person name="Grigoriev I.V."/>
            <person name="Machida M."/>
            <person name="Baker S.E."/>
            <person name="Andersen M.R."/>
        </authorList>
    </citation>
    <scope>NUCLEOTIDE SEQUENCE [LARGE SCALE GENOMIC DNA]</scope>
    <source>
        <strain evidence="3 4">CBS 126849</strain>
    </source>
</reference>
<keyword evidence="1" id="KW-0812">Transmembrane</keyword>
<organism evidence="3 4">
    <name type="scientific">Aspergillus novoparasiticus</name>
    <dbReference type="NCBI Taxonomy" id="986946"/>
    <lineage>
        <taxon>Eukaryota</taxon>
        <taxon>Fungi</taxon>
        <taxon>Dikarya</taxon>
        <taxon>Ascomycota</taxon>
        <taxon>Pezizomycotina</taxon>
        <taxon>Eurotiomycetes</taxon>
        <taxon>Eurotiomycetidae</taxon>
        <taxon>Eurotiales</taxon>
        <taxon>Aspergillaceae</taxon>
        <taxon>Aspergillus</taxon>
        <taxon>Aspergillus subgen. Circumdati</taxon>
    </lineage>
</organism>
<feature type="domain" description="Glycosyl transferase CAP10" evidence="2">
    <location>
        <begin position="542"/>
        <end position="834"/>
    </location>
</feature>
<evidence type="ECO:0000313" key="4">
    <source>
        <dbReference type="Proteomes" id="UP000326799"/>
    </source>
</evidence>
<dbReference type="PANTHER" id="PTHR12203:SF61">
    <property type="entry name" value="CAPSULE PROTEIN"/>
    <property type="match status" value="1"/>
</dbReference>
<feature type="transmembrane region" description="Helical" evidence="1">
    <location>
        <begin position="172"/>
        <end position="190"/>
    </location>
</feature>
<feature type="transmembrane region" description="Helical" evidence="1">
    <location>
        <begin position="290"/>
        <end position="308"/>
    </location>
</feature>
<dbReference type="Pfam" id="PF05686">
    <property type="entry name" value="Glyco_transf_90"/>
    <property type="match status" value="1"/>
</dbReference>
<keyword evidence="4" id="KW-1185">Reference proteome</keyword>
<gene>
    <name evidence="3" type="ORF">BDV33DRAFT_207486</name>
</gene>
<feature type="transmembrane region" description="Helical" evidence="1">
    <location>
        <begin position="211"/>
        <end position="232"/>
    </location>
</feature>
<evidence type="ECO:0000313" key="3">
    <source>
        <dbReference type="EMBL" id="KAB8216314.1"/>
    </source>
</evidence>
<dbReference type="SMART" id="SM00672">
    <property type="entry name" value="CAP10"/>
    <property type="match status" value="1"/>
</dbReference>
<name>A0A5N6EHP8_9EURO</name>
<dbReference type="InterPro" id="IPR006598">
    <property type="entry name" value="CAP10"/>
</dbReference>
<protein>
    <recommendedName>
        <fullName evidence="2">Glycosyl transferase CAP10 domain-containing protein</fullName>
    </recommendedName>
</protein>
<dbReference type="PANTHER" id="PTHR12203">
    <property type="entry name" value="KDEL LYS-ASP-GLU-LEU CONTAINING - RELATED"/>
    <property type="match status" value="1"/>
</dbReference>
<feature type="transmembrane region" description="Helical" evidence="1">
    <location>
        <begin position="86"/>
        <end position="107"/>
    </location>
</feature>
<evidence type="ECO:0000259" key="2">
    <source>
        <dbReference type="SMART" id="SM00672"/>
    </source>
</evidence>
<dbReference type="InterPro" id="IPR051091">
    <property type="entry name" value="O-Glucosyltr/Glycosyltrsf_90"/>
</dbReference>
<evidence type="ECO:0000256" key="1">
    <source>
        <dbReference type="SAM" id="Phobius"/>
    </source>
</evidence>
<keyword evidence="1" id="KW-1133">Transmembrane helix</keyword>
<dbReference type="AlphaFoldDB" id="A0A5N6EHP8"/>
<accession>A0A5N6EHP8</accession>
<dbReference type="EMBL" id="ML733483">
    <property type="protein sequence ID" value="KAB8216314.1"/>
    <property type="molecule type" value="Genomic_DNA"/>
</dbReference>